<proteinExistence type="predicted"/>
<protein>
    <submittedName>
        <fullName evidence="1">Uncharacterized protein</fullName>
    </submittedName>
</protein>
<accession>A0A9P6GZJ5</accession>
<dbReference type="EMBL" id="SBJO01000040">
    <property type="protein sequence ID" value="KAF9764073.1"/>
    <property type="molecule type" value="Genomic_DNA"/>
</dbReference>
<organism evidence="1 2">
    <name type="scientific">Nosema granulosis</name>
    <dbReference type="NCBI Taxonomy" id="83296"/>
    <lineage>
        <taxon>Eukaryota</taxon>
        <taxon>Fungi</taxon>
        <taxon>Fungi incertae sedis</taxon>
        <taxon>Microsporidia</taxon>
        <taxon>Nosematidae</taxon>
        <taxon>Nosema</taxon>
    </lineage>
</organism>
<gene>
    <name evidence="1" type="ORF">NGRA_0856</name>
</gene>
<keyword evidence="2" id="KW-1185">Reference proteome</keyword>
<evidence type="ECO:0000313" key="1">
    <source>
        <dbReference type="EMBL" id="KAF9764073.1"/>
    </source>
</evidence>
<evidence type="ECO:0000313" key="2">
    <source>
        <dbReference type="Proteomes" id="UP000740883"/>
    </source>
</evidence>
<dbReference type="OrthoDB" id="2198700at2759"/>
<sequence length="107" mass="12567">MLLKLLDDFMMSRFVYKRRAIFKIQKKYCEEKYKTTAELNIPVLTAAQKETLYNNIKNKTHHKKLFRRVPSEKVSIKDSSIGLKHGNIPAKREAALCFLQDSNLFTM</sequence>
<reference evidence="1 2" key="1">
    <citation type="journal article" date="2020" name="Genome Biol. Evol.">
        <title>Comparative genomics of strictly vertically transmitted, feminizing microsporidia endosymbionts of amphipod crustaceans.</title>
        <authorList>
            <person name="Cormier A."/>
            <person name="Chebbi M.A."/>
            <person name="Giraud I."/>
            <person name="Wattier R."/>
            <person name="Teixeira M."/>
            <person name="Gilbert C."/>
            <person name="Rigaud T."/>
            <person name="Cordaux R."/>
        </authorList>
    </citation>
    <scope>NUCLEOTIDE SEQUENCE [LARGE SCALE GENOMIC DNA]</scope>
    <source>
        <strain evidence="1 2">Ou3-Ou53</strain>
    </source>
</reference>
<dbReference type="AlphaFoldDB" id="A0A9P6GZJ5"/>
<dbReference type="Proteomes" id="UP000740883">
    <property type="component" value="Unassembled WGS sequence"/>
</dbReference>
<comment type="caution">
    <text evidence="1">The sequence shown here is derived from an EMBL/GenBank/DDBJ whole genome shotgun (WGS) entry which is preliminary data.</text>
</comment>
<name>A0A9P6GZJ5_9MICR</name>